<keyword evidence="1" id="KW-0175">Coiled coil</keyword>
<dbReference type="PROSITE" id="PS51406">
    <property type="entry name" value="FIBRINOGEN_C_2"/>
    <property type="match status" value="1"/>
</dbReference>
<proteinExistence type="predicted"/>
<reference evidence="4" key="1">
    <citation type="submission" date="2025-05" db="UniProtKB">
        <authorList>
            <consortium name="RefSeq"/>
        </authorList>
    </citation>
    <scope>NUCLEOTIDE SEQUENCE [LARGE SCALE GENOMIC DNA]</scope>
    <source>
        <strain evidence="4">14028-0561.14</strain>
    </source>
</reference>
<evidence type="ECO:0000256" key="1">
    <source>
        <dbReference type="SAM" id="Coils"/>
    </source>
</evidence>
<dbReference type="InterPro" id="IPR014716">
    <property type="entry name" value="Fibrinogen_a/b/g_C_1"/>
</dbReference>
<feature type="region of interest" description="Disordered" evidence="2">
    <location>
        <begin position="18"/>
        <end position="39"/>
    </location>
</feature>
<dbReference type="Proteomes" id="UP001652661">
    <property type="component" value="Chromosome 2L"/>
</dbReference>
<dbReference type="InterPro" id="IPR036056">
    <property type="entry name" value="Fibrinogen-like_C"/>
</dbReference>
<evidence type="ECO:0000256" key="2">
    <source>
        <dbReference type="SAM" id="MobiDB-lite"/>
    </source>
</evidence>
<feature type="coiled-coil region" evidence="1">
    <location>
        <begin position="55"/>
        <end position="82"/>
    </location>
</feature>
<dbReference type="Pfam" id="PF00147">
    <property type="entry name" value="Fibrinogen_C"/>
    <property type="match status" value="1"/>
</dbReference>
<dbReference type="GO" id="GO:0005615">
    <property type="term" value="C:extracellular space"/>
    <property type="evidence" value="ECO:0007669"/>
    <property type="project" value="TreeGrafter"/>
</dbReference>
<feature type="compositionally biased region" description="Polar residues" evidence="2">
    <location>
        <begin position="18"/>
        <end position="35"/>
    </location>
</feature>
<dbReference type="Gene3D" id="3.90.215.10">
    <property type="entry name" value="Gamma Fibrinogen, chain A, domain 1"/>
    <property type="match status" value="1"/>
</dbReference>
<dbReference type="GeneID" id="108074295"/>
<sequence length="441" mass="50557">MVVFGNMKTDLLAQTTDDAGASDATSEYSLLSSESPDGENMEKLREKIINQDVIIRDFETKLTEAEKNIINQNEKIKIYEATIKDKNDLIELMKETKEFAIKQLKNENAFLQIALDFSKNPTSNKNDANAADSAEFEKKSTEIADFQTLQKQLKEIQSQNEALKYTVCQLKSRNFKLKSKLDENIREMNTLEAKSATDAEELRAKIAELEKNAEIYRVKSEEKNAMLAEGASNAINSQVTDAPFVLLNHSKVPNIKFIKIGDEDKPAIVENIPTLGTDWIVILRRFDGSVDFSKYWSNSVGDLSGEFWIGFKSIHKLTSSVRHELYIQLEDFDGVTAYARYDNFVVGNFEENYILKSLGYYSGNAGDALRSHVKSKMNYKEFDKKWRYWWFSNNNECCLTGEYKKSKEALTSELGMYWGNWNLGKRYPLKACKMLIRPYPK</sequence>
<gene>
    <name evidence="5" type="primary">LOC108074295</name>
</gene>
<evidence type="ECO:0000259" key="3">
    <source>
        <dbReference type="PROSITE" id="PS51406"/>
    </source>
</evidence>
<dbReference type="RefSeq" id="XP_017021772.2">
    <property type="nucleotide sequence ID" value="XM_017166283.3"/>
</dbReference>
<dbReference type="PANTHER" id="PTHR19143">
    <property type="entry name" value="FIBRINOGEN/TENASCIN/ANGIOPOEITIN"/>
    <property type="match status" value="1"/>
</dbReference>
<evidence type="ECO:0000313" key="5">
    <source>
        <dbReference type="RefSeq" id="XP_017021772.2"/>
    </source>
</evidence>
<protein>
    <submittedName>
        <fullName evidence="5">Fibrinogen-like protein 1</fullName>
    </submittedName>
</protein>
<dbReference type="PANTHER" id="PTHR19143:SF327">
    <property type="entry name" value="FI21813P1-RELATED"/>
    <property type="match status" value="1"/>
</dbReference>
<keyword evidence="4" id="KW-1185">Reference proteome</keyword>
<evidence type="ECO:0000313" key="4">
    <source>
        <dbReference type="Proteomes" id="UP001652661"/>
    </source>
</evidence>
<organism evidence="4 5">
    <name type="scientific">Drosophila kikkawai</name>
    <name type="common">Fruit fly</name>
    <dbReference type="NCBI Taxonomy" id="30033"/>
    <lineage>
        <taxon>Eukaryota</taxon>
        <taxon>Metazoa</taxon>
        <taxon>Ecdysozoa</taxon>
        <taxon>Arthropoda</taxon>
        <taxon>Hexapoda</taxon>
        <taxon>Insecta</taxon>
        <taxon>Pterygota</taxon>
        <taxon>Neoptera</taxon>
        <taxon>Endopterygota</taxon>
        <taxon>Diptera</taxon>
        <taxon>Brachycera</taxon>
        <taxon>Muscomorpha</taxon>
        <taxon>Ephydroidea</taxon>
        <taxon>Drosophilidae</taxon>
        <taxon>Drosophila</taxon>
        <taxon>Sophophora</taxon>
    </lineage>
</organism>
<reference evidence="5" key="2">
    <citation type="submission" date="2025-08" db="UniProtKB">
        <authorList>
            <consortium name="RefSeq"/>
        </authorList>
    </citation>
    <scope>IDENTIFICATION</scope>
    <source>
        <strain evidence="5">14028-0561.14</strain>
        <tissue evidence="5">Whole fly</tissue>
    </source>
</reference>
<name>A0A6P4HZA1_DROKI</name>
<dbReference type="OrthoDB" id="7972392at2759"/>
<dbReference type="AlphaFoldDB" id="A0A6P4HZA1"/>
<accession>A0A6P4HZA1</accession>
<dbReference type="InterPro" id="IPR002181">
    <property type="entry name" value="Fibrinogen_a/b/g_C_dom"/>
</dbReference>
<dbReference type="InterPro" id="IPR050373">
    <property type="entry name" value="Fibrinogen_C-term_domain"/>
</dbReference>
<dbReference type="SMART" id="SM00186">
    <property type="entry name" value="FBG"/>
    <property type="match status" value="1"/>
</dbReference>
<feature type="domain" description="Fibrinogen C-terminal" evidence="3">
    <location>
        <begin position="233"/>
        <end position="440"/>
    </location>
</feature>
<feature type="coiled-coil region" evidence="1">
    <location>
        <begin position="146"/>
        <end position="226"/>
    </location>
</feature>
<dbReference type="SUPFAM" id="SSF56496">
    <property type="entry name" value="Fibrinogen C-terminal domain-like"/>
    <property type="match status" value="1"/>
</dbReference>